<name>A0A9W9G1X3_9EURO</name>
<proteinExistence type="predicted"/>
<dbReference type="GO" id="GO:0003824">
    <property type="term" value="F:catalytic activity"/>
    <property type="evidence" value="ECO:0007669"/>
    <property type="project" value="InterPro"/>
</dbReference>
<dbReference type="SUPFAM" id="SSF53167">
    <property type="entry name" value="Purine and uridine phosphorylases"/>
    <property type="match status" value="1"/>
</dbReference>
<dbReference type="PANTHER" id="PTHR46082">
    <property type="entry name" value="ATP/GTP-BINDING PROTEIN-RELATED"/>
    <property type="match status" value="1"/>
</dbReference>
<sequence>MVGISGGVPSEKHDVRLGDVVVSAPRDSESASNIITRRNNGDSTQYERKGHRLKKAVNSILDKNARLRRRYERPEPITDRLFQPEVVHDSTCGAAFCAHDSSNLLLRRERTEHEDNLAIHYGLIAYGNQLMKDATIRDSPAAEKDILCFEMEAAGLMNHFPCLVIRGICDYSDSHKNKEWQGYTSMVAAAYAKDVLSRISPNRVNSEKRISDILSDHSGQSKLKYLLTSRPYEQVVGKFVRLLESFPYVRIPGEEESHSIGREVNHVILYQVEQLAKEKRFSDLVKIHLTTWLLEIPHCTYLWVYLVFNFLMREGFHKQTPKGVDSAIATLPRNVYEAYERILNKSKKDPMVRRTFSIILAASRPLTLSEMNIALNVNSVSKSIHDLDLEEDEDSSQSTHNILAEVCVNYLDFLDNGTIPADGRTESRQNIDKHVFLGYSARNWVAHYQKANVSADSSIIPTILRLCSPDSKSRSAWLPDNFTGYIWSKSFTSLMISSLLGLEAVVMFLLTNGDELDSRDHEGETPLSAAAANGHEAIVKQLLEKGADFESKDNEARTPLFLAAENGHEAIVNILLEADTDPESKDKAFGAMWELWRWKKG</sequence>
<dbReference type="GeneID" id="81352614"/>
<dbReference type="InterPro" id="IPR036770">
    <property type="entry name" value="Ankyrin_rpt-contain_sf"/>
</dbReference>
<dbReference type="RefSeq" id="XP_056478676.1">
    <property type="nucleotide sequence ID" value="XM_056613635.1"/>
</dbReference>
<dbReference type="Pfam" id="PF23239">
    <property type="entry name" value="DUF7069"/>
    <property type="match status" value="1"/>
</dbReference>
<dbReference type="OrthoDB" id="163438at2759"/>
<evidence type="ECO:0000256" key="1">
    <source>
        <dbReference type="PROSITE-ProRule" id="PRU00023"/>
    </source>
</evidence>
<evidence type="ECO:0000313" key="5">
    <source>
        <dbReference type="Proteomes" id="UP001149074"/>
    </source>
</evidence>
<feature type="repeat" description="ANK" evidence="1">
    <location>
        <begin position="555"/>
        <end position="587"/>
    </location>
</feature>
<dbReference type="EMBL" id="JAPQKI010000002">
    <property type="protein sequence ID" value="KAJ5110606.1"/>
    <property type="molecule type" value="Genomic_DNA"/>
</dbReference>
<dbReference type="PANTHER" id="PTHR46082:SF11">
    <property type="entry name" value="AAA+ ATPASE DOMAIN-CONTAINING PROTEIN-RELATED"/>
    <property type="match status" value="1"/>
</dbReference>
<dbReference type="SMART" id="SM00248">
    <property type="entry name" value="ANK"/>
    <property type="match status" value="3"/>
</dbReference>
<comment type="caution">
    <text evidence="4">The sequence shown here is derived from an EMBL/GenBank/DDBJ whole genome shotgun (WGS) entry which is preliminary data.</text>
</comment>
<keyword evidence="5" id="KW-1185">Reference proteome</keyword>
<protein>
    <recommendedName>
        <fullName evidence="3">DUF7069 domain-containing protein</fullName>
    </recommendedName>
</protein>
<feature type="compositionally biased region" description="Polar residues" evidence="2">
    <location>
        <begin position="30"/>
        <end position="44"/>
    </location>
</feature>
<dbReference type="PROSITE" id="PS50088">
    <property type="entry name" value="ANK_REPEAT"/>
    <property type="match status" value="2"/>
</dbReference>
<evidence type="ECO:0000256" key="2">
    <source>
        <dbReference type="SAM" id="MobiDB-lite"/>
    </source>
</evidence>
<accession>A0A9W9G1X3</accession>
<dbReference type="SUPFAM" id="SSF48403">
    <property type="entry name" value="Ankyrin repeat"/>
    <property type="match status" value="1"/>
</dbReference>
<dbReference type="Pfam" id="PF12796">
    <property type="entry name" value="Ank_2"/>
    <property type="match status" value="1"/>
</dbReference>
<dbReference type="Gene3D" id="1.25.40.20">
    <property type="entry name" value="Ankyrin repeat-containing domain"/>
    <property type="match status" value="1"/>
</dbReference>
<dbReference type="AlphaFoldDB" id="A0A9W9G1X3"/>
<dbReference type="InterPro" id="IPR053137">
    <property type="entry name" value="NLR-like"/>
</dbReference>
<reference evidence="4" key="1">
    <citation type="submission" date="2022-11" db="EMBL/GenBank/DDBJ databases">
        <authorList>
            <person name="Petersen C."/>
        </authorList>
    </citation>
    <scope>NUCLEOTIDE SEQUENCE</scope>
    <source>
        <strain evidence="4">IBT 30761</strain>
    </source>
</reference>
<dbReference type="PROSITE" id="PS50297">
    <property type="entry name" value="ANK_REP_REGION"/>
    <property type="match status" value="2"/>
</dbReference>
<dbReference type="InterPro" id="IPR002110">
    <property type="entry name" value="Ankyrin_rpt"/>
</dbReference>
<organism evidence="4 5">
    <name type="scientific">Penicillium argentinense</name>
    <dbReference type="NCBI Taxonomy" id="1131581"/>
    <lineage>
        <taxon>Eukaryota</taxon>
        <taxon>Fungi</taxon>
        <taxon>Dikarya</taxon>
        <taxon>Ascomycota</taxon>
        <taxon>Pezizomycotina</taxon>
        <taxon>Eurotiomycetes</taxon>
        <taxon>Eurotiomycetidae</taxon>
        <taxon>Eurotiales</taxon>
        <taxon>Aspergillaceae</taxon>
        <taxon>Penicillium</taxon>
    </lineage>
</organism>
<feature type="repeat" description="ANK" evidence="1">
    <location>
        <begin position="522"/>
        <end position="554"/>
    </location>
</feature>
<dbReference type="GO" id="GO:0009116">
    <property type="term" value="P:nucleoside metabolic process"/>
    <property type="evidence" value="ECO:0007669"/>
    <property type="project" value="InterPro"/>
</dbReference>
<dbReference type="InterPro" id="IPR055497">
    <property type="entry name" value="DUF7069"/>
</dbReference>
<gene>
    <name evidence="4" type="ORF">N7532_001141</name>
</gene>
<dbReference type="Gene3D" id="3.40.50.1580">
    <property type="entry name" value="Nucleoside phosphorylase domain"/>
    <property type="match status" value="1"/>
</dbReference>
<reference evidence="4" key="2">
    <citation type="journal article" date="2023" name="IMA Fungus">
        <title>Comparative genomic study of the Penicillium genus elucidates a diverse pangenome and 15 lateral gene transfer events.</title>
        <authorList>
            <person name="Petersen C."/>
            <person name="Sorensen T."/>
            <person name="Nielsen M.R."/>
            <person name="Sondergaard T.E."/>
            <person name="Sorensen J.L."/>
            <person name="Fitzpatrick D.A."/>
            <person name="Frisvad J.C."/>
            <person name="Nielsen K.L."/>
        </authorList>
    </citation>
    <scope>NUCLEOTIDE SEQUENCE</scope>
    <source>
        <strain evidence="4">IBT 30761</strain>
    </source>
</reference>
<feature type="domain" description="DUF7069" evidence="3">
    <location>
        <begin position="260"/>
        <end position="329"/>
    </location>
</feature>
<keyword evidence="1" id="KW-0040">ANK repeat</keyword>
<dbReference type="InterPro" id="IPR035994">
    <property type="entry name" value="Nucleoside_phosphorylase_sf"/>
</dbReference>
<evidence type="ECO:0000259" key="3">
    <source>
        <dbReference type="Pfam" id="PF23239"/>
    </source>
</evidence>
<feature type="region of interest" description="Disordered" evidence="2">
    <location>
        <begin position="28"/>
        <end position="48"/>
    </location>
</feature>
<dbReference type="Proteomes" id="UP001149074">
    <property type="component" value="Unassembled WGS sequence"/>
</dbReference>
<evidence type="ECO:0000313" key="4">
    <source>
        <dbReference type="EMBL" id="KAJ5110606.1"/>
    </source>
</evidence>